<feature type="compositionally biased region" description="Low complexity" evidence="1">
    <location>
        <begin position="179"/>
        <end position="199"/>
    </location>
</feature>
<dbReference type="EMBL" id="MCFF01000027">
    <property type="protein sequence ID" value="ORZ11689.1"/>
    <property type="molecule type" value="Genomic_DNA"/>
</dbReference>
<feature type="compositionally biased region" description="Polar residues" evidence="1">
    <location>
        <begin position="162"/>
        <end position="178"/>
    </location>
</feature>
<proteinExistence type="predicted"/>
<evidence type="ECO:0000313" key="3">
    <source>
        <dbReference type="EMBL" id="ORZ11689.1"/>
    </source>
</evidence>
<accession>A0A1Y2GHJ9</accession>
<feature type="region of interest" description="Disordered" evidence="1">
    <location>
        <begin position="162"/>
        <end position="199"/>
    </location>
</feature>
<organism evidence="2 4">
    <name type="scientific">Lobosporangium transversale</name>
    <dbReference type="NCBI Taxonomy" id="64571"/>
    <lineage>
        <taxon>Eukaryota</taxon>
        <taxon>Fungi</taxon>
        <taxon>Fungi incertae sedis</taxon>
        <taxon>Mucoromycota</taxon>
        <taxon>Mortierellomycotina</taxon>
        <taxon>Mortierellomycetes</taxon>
        <taxon>Mortierellales</taxon>
        <taxon>Mortierellaceae</taxon>
        <taxon>Lobosporangium</taxon>
    </lineage>
</organism>
<dbReference type="OrthoDB" id="79514at2759"/>
<sequence length="309" mass="33655">MQFGVEYYRKYAMEQTLFFQHSALHLFGSINMASIYPRFEHTFKTSNTSIAINNASTTASTTAAASQKKNILSTPSSVSTGAGGTGIGIESSASDAEAASILDKDSKEQSKVLVVSLSRKERQGPMETSTYQERKAPSYLNFVMLPFDSTLISGAPSTISSTTLSNKGGSVKSNTAPTSISASHSSKNSHDNSNSSPASSLMASIMSNLSISFNRPDILSASFMDPSQDVFGIIIHDQERWKVWSKGLRNKILSLSMRPHGGPALGPRNRPGIVSEREWLRYASWTWDTIRKADFLSEYARAVKLSREG</sequence>
<gene>
    <name evidence="3" type="ORF">BCR41DRAFT_107640</name>
    <name evidence="2" type="ORF">BCR41DRAFT_115488</name>
</gene>
<evidence type="ECO:0000313" key="2">
    <source>
        <dbReference type="EMBL" id="ORZ11006.1"/>
    </source>
</evidence>
<dbReference type="EMBL" id="MCFF01000029">
    <property type="protein sequence ID" value="ORZ11006.1"/>
    <property type="molecule type" value="Genomic_DNA"/>
</dbReference>
<dbReference type="AlphaFoldDB" id="A0A1Y2GHJ9"/>
<evidence type="ECO:0000256" key="1">
    <source>
        <dbReference type="SAM" id="MobiDB-lite"/>
    </source>
</evidence>
<evidence type="ECO:0000313" key="4">
    <source>
        <dbReference type="Proteomes" id="UP000193648"/>
    </source>
</evidence>
<dbReference type="Proteomes" id="UP000193648">
    <property type="component" value="Unassembled WGS sequence"/>
</dbReference>
<keyword evidence="4" id="KW-1185">Reference proteome</keyword>
<name>A0A1Y2GHJ9_9FUNG</name>
<protein>
    <submittedName>
        <fullName evidence="2">Uncharacterized protein</fullName>
    </submittedName>
</protein>
<comment type="caution">
    <text evidence="2">The sequence shown here is derived from an EMBL/GenBank/DDBJ whole genome shotgun (WGS) entry which is preliminary data.</text>
</comment>
<dbReference type="InParanoid" id="A0A1Y2GHJ9"/>
<dbReference type="GeneID" id="33561198"/>
<dbReference type="RefSeq" id="XP_021879786.1">
    <property type="nucleotide sequence ID" value="XM_022019353.1"/>
</dbReference>
<reference evidence="2 4" key="1">
    <citation type="submission" date="2016-07" db="EMBL/GenBank/DDBJ databases">
        <title>Pervasive Adenine N6-methylation of Active Genes in Fungi.</title>
        <authorList>
            <consortium name="DOE Joint Genome Institute"/>
            <person name="Mondo S.J."/>
            <person name="Dannebaum R.O."/>
            <person name="Kuo R.C."/>
            <person name="Labutti K."/>
            <person name="Haridas S."/>
            <person name="Kuo A."/>
            <person name="Salamov A."/>
            <person name="Ahrendt S.R."/>
            <person name="Lipzen A."/>
            <person name="Sullivan W."/>
            <person name="Andreopoulos W.B."/>
            <person name="Clum A."/>
            <person name="Lindquist E."/>
            <person name="Daum C."/>
            <person name="Ramamoorthy G.K."/>
            <person name="Gryganskyi A."/>
            <person name="Culley D."/>
            <person name="Magnuson J.K."/>
            <person name="James T.Y."/>
            <person name="O'Malley M.A."/>
            <person name="Stajich J.E."/>
            <person name="Spatafora J.W."/>
            <person name="Visel A."/>
            <person name="Grigoriev I.V."/>
        </authorList>
    </citation>
    <scope>NUCLEOTIDE SEQUENCE [LARGE SCALE GENOMIC DNA]</scope>
    <source>
        <strain evidence="2 4">NRRL 3116</strain>
    </source>
</reference>